<proteinExistence type="predicted"/>
<dbReference type="InterPro" id="IPR011421">
    <property type="entry name" value="BCNT-C"/>
</dbReference>
<feature type="domain" description="BCNT-C" evidence="4">
    <location>
        <begin position="193"/>
        <end position="273"/>
    </location>
</feature>
<dbReference type="OrthoDB" id="445677at2759"/>
<feature type="region of interest" description="Disordered" evidence="3">
    <location>
        <begin position="1"/>
        <end position="143"/>
    </location>
</feature>
<evidence type="ECO:0000313" key="6">
    <source>
        <dbReference type="Proteomes" id="UP000410492"/>
    </source>
</evidence>
<feature type="compositionally biased region" description="Acidic residues" evidence="3">
    <location>
        <begin position="1"/>
        <end position="18"/>
    </location>
</feature>
<dbReference type="AlphaFoldDB" id="A0A653DAE0"/>
<dbReference type="GO" id="GO:0000812">
    <property type="term" value="C:Swr1 complex"/>
    <property type="evidence" value="ECO:0007669"/>
    <property type="project" value="TreeGrafter"/>
</dbReference>
<accession>A0A653DAE0</accession>
<dbReference type="Proteomes" id="UP000410492">
    <property type="component" value="Unassembled WGS sequence"/>
</dbReference>
<feature type="region of interest" description="Disordered" evidence="3">
    <location>
        <begin position="171"/>
        <end position="200"/>
    </location>
</feature>
<protein>
    <recommendedName>
        <fullName evidence="1">Craniofacial development protein 1</fullName>
    </recommendedName>
    <alternativeName>
        <fullName evidence="2">Bucentaur</fullName>
    </alternativeName>
</protein>
<evidence type="ECO:0000256" key="3">
    <source>
        <dbReference type="SAM" id="MobiDB-lite"/>
    </source>
</evidence>
<keyword evidence="6" id="KW-1185">Reference proteome</keyword>
<dbReference type="InterPro" id="IPR027124">
    <property type="entry name" value="Swc5/CFDP1/2"/>
</dbReference>
<reference evidence="5 6" key="1">
    <citation type="submission" date="2019-01" db="EMBL/GenBank/DDBJ databases">
        <authorList>
            <person name="Sayadi A."/>
        </authorList>
    </citation>
    <scope>NUCLEOTIDE SEQUENCE [LARGE SCALE GENOMIC DNA]</scope>
</reference>
<feature type="compositionally biased region" description="Basic and acidic residues" evidence="3">
    <location>
        <begin position="127"/>
        <end position="138"/>
    </location>
</feature>
<feature type="compositionally biased region" description="Basic and acidic residues" evidence="3">
    <location>
        <begin position="63"/>
        <end position="105"/>
    </location>
</feature>
<evidence type="ECO:0000256" key="1">
    <source>
        <dbReference type="ARBA" id="ARBA00019033"/>
    </source>
</evidence>
<dbReference type="PROSITE" id="PS51279">
    <property type="entry name" value="BCNT_C"/>
    <property type="match status" value="1"/>
</dbReference>
<feature type="compositionally biased region" description="Basic residues" evidence="3">
    <location>
        <begin position="48"/>
        <end position="62"/>
    </location>
</feature>
<evidence type="ECO:0000259" key="4">
    <source>
        <dbReference type="PROSITE" id="PS51279"/>
    </source>
</evidence>
<dbReference type="PANTHER" id="PTHR48407">
    <property type="entry name" value="CRANIOFACIAL DEVELOPMENT PROTEIN 1"/>
    <property type="match status" value="1"/>
</dbReference>
<feature type="compositionally biased region" description="Acidic residues" evidence="3">
    <location>
        <begin position="27"/>
        <end position="42"/>
    </location>
</feature>
<dbReference type="EMBL" id="CAACVG010010991">
    <property type="protein sequence ID" value="VEN57162.1"/>
    <property type="molecule type" value="Genomic_DNA"/>
</dbReference>
<dbReference type="Pfam" id="PF07572">
    <property type="entry name" value="BCNT"/>
    <property type="match status" value="1"/>
</dbReference>
<name>A0A653DAE0_CALMS</name>
<gene>
    <name evidence="5" type="ORF">CALMAC_LOCUS15844</name>
</gene>
<sequence length="279" mass="31501">MNAEDLPDDSDSSDEDYVPDEKQEAVSEVESDGDPEDILSDSEDLKKGTKRRKKYKTKKKGTVKNEESVCRNSIEAKEEGPQVTEEDKKKKEEDLWADFMKDTGFKPKSRTMASSPKSITSTSSSGSDKKVVSDAEKKPLHKPVQKVKVTQIFEFAGEEVTVEKEVAADSAEARLLKPAADKNGPKTSKGKRSAGLSGINNVLSQLSKKPKISTLEKSKLDWDKFKKEENIEEELQTFNKGKDGYLDKQDFLERADLRRFEIEKEIRAIERNKRFNSTL</sequence>
<organism evidence="5 6">
    <name type="scientific">Callosobruchus maculatus</name>
    <name type="common">Southern cowpea weevil</name>
    <name type="synonym">Pulse bruchid</name>
    <dbReference type="NCBI Taxonomy" id="64391"/>
    <lineage>
        <taxon>Eukaryota</taxon>
        <taxon>Metazoa</taxon>
        <taxon>Ecdysozoa</taxon>
        <taxon>Arthropoda</taxon>
        <taxon>Hexapoda</taxon>
        <taxon>Insecta</taxon>
        <taxon>Pterygota</taxon>
        <taxon>Neoptera</taxon>
        <taxon>Endopterygota</taxon>
        <taxon>Coleoptera</taxon>
        <taxon>Polyphaga</taxon>
        <taxon>Cucujiformia</taxon>
        <taxon>Chrysomeloidea</taxon>
        <taxon>Chrysomelidae</taxon>
        <taxon>Bruchinae</taxon>
        <taxon>Bruchini</taxon>
        <taxon>Callosobruchus</taxon>
    </lineage>
</organism>
<evidence type="ECO:0000313" key="5">
    <source>
        <dbReference type="EMBL" id="VEN57162.1"/>
    </source>
</evidence>
<dbReference type="PANTHER" id="PTHR48407:SF1">
    <property type="entry name" value="CRANIOFACIAL DEVELOPMENT PROTEIN 1"/>
    <property type="match status" value="1"/>
</dbReference>
<evidence type="ECO:0000256" key="2">
    <source>
        <dbReference type="ARBA" id="ARBA00030244"/>
    </source>
</evidence>
<feature type="compositionally biased region" description="Basic and acidic residues" evidence="3">
    <location>
        <begin position="171"/>
        <end position="184"/>
    </location>
</feature>
<feature type="compositionally biased region" description="Low complexity" evidence="3">
    <location>
        <begin position="114"/>
        <end position="126"/>
    </location>
</feature>